<dbReference type="PROSITE" id="PS51257">
    <property type="entry name" value="PROKAR_LIPOPROTEIN"/>
    <property type="match status" value="1"/>
</dbReference>
<keyword evidence="2" id="KW-1185">Reference proteome</keyword>
<dbReference type="Pfam" id="PF14054">
    <property type="entry name" value="DUF4249"/>
    <property type="match status" value="1"/>
</dbReference>
<dbReference type="InterPro" id="IPR025345">
    <property type="entry name" value="DUF4249"/>
</dbReference>
<evidence type="ECO:0000313" key="1">
    <source>
        <dbReference type="EMBL" id="MBB3840780.1"/>
    </source>
</evidence>
<protein>
    <recommendedName>
        <fullName evidence="3">DUF4249 domain-containing protein</fullName>
    </recommendedName>
</protein>
<evidence type="ECO:0000313" key="2">
    <source>
        <dbReference type="Proteomes" id="UP000541352"/>
    </source>
</evidence>
<proteinExistence type="predicted"/>
<reference evidence="1 2" key="1">
    <citation type="submission" date="2020-08" db="EMBL/GenBank/DDBJ databases">
        <title>Genomic Encyclopedia of Type Strains, Phase IV (KMG-IV): sequencing the most valuable type-strain genomes for metagenomic binning, comparative biology and taxonomic classification.</title>
        <authorList>
            <person name="Goeker M."/>
        </authorList>
    </citation>
    <scope>NUCLEOTIDE SEQUENCE [LARGE SCALE GENOMIC DNA]</scope>
    <source>
        <strain evidence="1 2">DSM 17976</strain>
    </source>
</reference>
<comment type="caution">
    <text evidence="1">The sequence shown here is derived from an EMBL/GenBank/DDBJ whole genome shotgun (WGS) entry which is preliminary data.</text>
</comment>
<evidence type="ECO:0008006" key="3">
    <source>
        <dbReference type="Google" id="ProtNLM"/>
    </source>
</evidence>
<dbReference type="RefSeq" id="WP_183977968.1">
    <property type="nucleotide sequence ID" value="NZ_JACIBY010000012.1"/>
</dbReference>
<dbReference type="EMBL" id="JACIBY010000012">
    <property type="protein sequence ID" value="MBB3840780.1"/>
    <property type="molecule type" value="Genomic_DNA"/>
</dbReference>
<accession>A0A7W6ESJ0</accession>
<organism evidence="1 2">
    <name type="scientific">Runella defluvii</name>
    <dbReference type="NCBI Taxonomy" id="370973"/>
    <lineage>
        <taxon>Bacteria</taxon>
        <taxon>Pseudomonadati</taxon>
        <taxon>Bacteroidota</taxon>
        <taxon>Cytophagia</taxon>
        <taxon>Cytophagales</taxon>
        <taxon>Spirosomataceae</taxon>
        <taxon>Runella</taxon>
    </lineage>
</organism>
<name>A0A7W6ESJ0_9BACT</name>
<dbReference type="AlphaFoldDB" id="A0A7W6ESJ0"/>
<gene>
    <name evidence="1" type="ORF">FHS57_004800</name>
</gene>
<sequence length="384" mass="43564">MFLQRAITFIILCLLWVSCVEVYDVNYRFNSEVITVDGFVTNGYGLTVTLKTARSENATYYSVPLRNCEVEVRVGDGSVVKLAEYESGVYIAPATFNGQVGQTYQLHFRTPTGKVYESEKEQLRASPEIDKIYHKYNRDGILDRTGKRVAFSSLDVYVDFKDPANERNFYLWRWTDYEEQGLCATCEGGKLDSKTFVCIPERNSRTIYDYRCDAPCWEIFYSNEITVFSDIYSNGRQVQAQQVAKIPFYVMGGGFANRAALVEIQQLSISPNAYEYYKLLRDQAQNTGNLTDTPPSAIIGNVRNIDDSTEEVVGYFGTAGVAKSRHFIDKRPYSNAYKYLMLGREPSLEPDTPPMPPLFESRPPLAPCVQSATRTPIRPAGWLL</sequence>
<dbReference type="Proteomes" id="UP000541352">
    <property type="component" value="Unassembled WGS sequence"/>
</dbReference>